<sequence>MNLTVYNDEVAVGYIRIIAVASSSVFLLGDTAEVNLSSFADTPPESVQIGPLVPLPPSREL</sequence>
<dbReference type="AlphaFoldDB" id="A0AA96LBD2"/>
<gene>
    <name evidence="1" type="ORF">MJA45_20635</name>
</gene>
<proteinExistence type="predicted"/>
<keyword evidence="2" id="KW-1185">Reference proteome</keyword>
<dbReference type="RefSeq" id="WP_315603783.1">
    <property type="nucleotide sequence ID" value="NZ_CP130318.1"/>
</dbReference>
<organism evidence="1 2">
    <name type="scientific">Paenibacillus aurantius</name>
    <dbReference type="NCBI Taxonomy" id="2918900"/>
    <lineage>
        <taxon>Bacteria</taxon>
        <taxon>Bacillati</taxon>
        <taxon>Bacillota</taxon>
        <taxon>Bacilli</taxon>
        <taxon>Bacillales</taxon>
        <taxon>Paenibacillaceae</taxon>
        <taxon>Paenibacillus</taxon>
    </lineage>
</organism>
<dbReference type="Proteomes" id="UP001305702">
    <property type="component" value="Chromosome"/>
</dbReference>
<name>A0AA96LBD2_9BACL</name>
<evidence type="ECO:0000313" key="2">
    <source>
        <dbReference type="Proteomes" id="UP001305702"/>
    </source>
</evidence>
<protein>
    <submittedName>
        <fullName evidence="1">Spore gernimation protein GerPD</fullName>
    </submittedName>
</protein>
<dbReference type="KEGG" id="paun:MJA45_20635"/>
<dbReference type="EMBL" id="CP130318">
    <property type="protein sequence ID" value="WNQ10009.1"/>
    <property type="molecule type" value="Genomic_DNA"/>
</dbReference>
<evidence type="ECO:0000313" key="1">
    <source>
        <dbReference type="EMBL" id="WNQ10009.1"/>
    </source>
</evidence>
<reference evidence="1 2" key="1">
    <citation type="submission" date="2022-02" db="EMBL/GenBank/DDBJ databases">
        <title>Paenibacillus sp. MBLB1776 Whole Genome Shotgun Sequencing.</title>
        <authorList>
            <person name="Hwang C.Y."/>
            <person name="Cho E.-S."/>
            <person name="Seo M.-J."/>
        </authorList>
    </citation>
    <scope>NUCLEOTIDE SEQUENCE [LARGE SCALE GENOMIC DNA]</scope>
    <source>
        <strain evidence="1 2">MBLB1776</strain>
    </source>
</reference>
<accession>A0AA96LBD2</accession>